<evidence type="ECO:0000313" key="2">
    <source>
        <dbReference type="EMBL" id="GEM84485.1"/>
    </source>
</evidence>
<organism evidence="2 3">
    <name type="scientific">Meiothermus hypogaeus NBRC 106114</name>
    <dbReference type="NCBI Taxonomy" id="1227553"/>
    <lineage>
        <taxon>Bacteria</taxon>
        <taxon>Thermotogati</taxon>
        <taxon>Deinococcota</taxon>
        <taxon>Deinococci</taxon>
        <taxon>Thermales</taxon>
        <taxon>Thermaceae</taxon>
        <taxon>Meiothermus</taxon>
    </lineage>
</organism>
<proteinExistence type="predicted"/>
<reference evidence="2 3" key="1">
    <citation type="submission" date="2019-07" db="EMBL/GenBank/DDBJ databases">
        <title>Whole genome shotgun sequence of Meiothermus hypogaeus NBRC 106114.</title>
        <authorList>
            <person name="Hosoyama A."/>
            <person name="Uohara A."/>
            <person name="Ohji S."/>
            <person name="Ichikawa N."/>
        </authorList>
    </citation>
    <scope>NUCLEOTIDE SEQUENCE [LARGE SCALE GENOMIC DNA]</scope>
    <source>
        <strain evidence="2 3">NBRC 106114</strain>
    </source>
</reference>
<evidence type="ECO:0000256" key="1">
    <source>
        <dbReference type="SAM" id="Phobius"/>
    </source>
</evidence>
<comment type="caution">
    <text evidence="2">The sequence shown here is derived from an EMBL/GenBank/DDBJ whole genome shotgun (WGS) entry which is preliminary data.</text>
</comment>
<sequence>MAHPTPPSPQDDLEALRRLLLEPEQQALEELQNPRLWEEQVAKVLPEALVRRAHADKSVQYALNPILEETFVRLVRRNPKLLVEILFPVLLPAIRRAVASLFASLTQSLNQTLDQVFSIQGLRWRLEALSTGKSFAEVVLSHTLLYRVEQVLLIQRDSGLLLAHQVAEGVNVQDGALVSGMLTAIGDFVRDSFDPEAGLNTVNFGERVLVVEQSAQAILAAVVRGNPPPELQGRLQDTLSEIHTRFAEELRRYSGDNQVFADVHPMLEALLETRYKRPESRRPYAVLLIVGVFLAGLGWWSWNNFQAQRAWQSYLERLSQTPGLVVTEAPRRYEVRGLRDPLAADPQTLLKGLPLRPEQLRATWQPYQSLEPEMVLRRVQERLDTPSTVRLAWRDEVLVVSGRSTWAWLSRLRNLAPLLGVEQLDASQLVLEPLRR</sequence>
<protein>
    <submittedName>
        <fullName evidence="2">Uncharacterized protein</fullName>
    </submittedName>
</protein>
<dbReference type="AlphaFoldDB" id="A0A511R4J6"/>
<dbReference type="EMBL" id="BJXL01000104">
    <property type="protein sequence ID" value="GEM84485.1"/>
    <property type="molecule type" value="Genomic_DNA"/>
</dbReference>
<feature type="transmembrane region" description="Helical" evidence="1">
    <location>
        <begin position="284"/>
        <end position="302"/>
    </location>
</feature>
<dbReference type="RefSeq" id="WP_119340730.1">
    <property type="nucleotide sequence ID" value="NZ_BJXL01000104.1"/>
</dbReference>
<gene>
    <name evidence="2" type="ORF">MHY01S_26510</name>
</gene>
<evidence type="ECO:0000313" key="3">
    <source>
        <dbReference type="Proteomes" id="UP000321197"/>
    </source>
</evidence>
<dbReference type="Proteomes" id="UP000321197">
    <property type="component" value="Unassembled WGS sequence"/>
</dbReference>
<keyword evidence="1" id="KW-1133">Transmembrane helix</keyword>
<dbReference type="OrthoDB" id="5347798at2"/>
<keyword evidence="1" id="KW-0472">Membrane</keyword>
<accession>A0A511R4J6</accession>
<keyword evidence="1" id="KW-0812">Transmembrane</keyword>
<name>A0A511R4J6_9DEIN</name>